<accession>A0A317QDD6</accession>
<dbReference type="Proteomes" id="UP000246964">
    <property type="component" value="Unassembled WGS sequence"/>
</dbReference>
<comment type="caution">
    <text evidence="1">The sequence shown here is derived from an EMBL/GenBank/DDBJ whole genome shotgun (WGS) entry which is preliminary data.</text>
</comment>
<dbReference type="OrthoDB" id="6238202at2"/>
<dbReference type="EMBL" id="QGTT01000001">
    <property type="protein sequence ID" value="PWW16132.1"/>
    <property type="molecule type" value="Genomic_DNA"/>
</dbReference>
<gene>
    <name evidence="1" type="ORF">DET45_101237</name>
</gene>
<proteinExistence type="predicted"/>
<dbReference type="AlphaFoldDB" id="A0A317QDD6"/>
<reference evidence="1 2" key="1">
    <citation type="submission" date="2018-05" db="EMBL/GenBank/DDBJ databases">
        <title>Freshwater and sediment microbial communities from various areas in North America, analyzing microbe dynamics in response to fracking.</title>
        <authorList>
            <person name="Lamendella R."/>
        </authorList>
    </citation>
    <scope>NUCLEOTIDE SEQUENCE [LARGE SCALE GENOMIC DNA]</scope>
    <source>
        <strain evidence="1 2">125B1</strain>
    </source>
</reference>
<evidence type="ECO:0000313" key="2">
    <source>
        <dbReference type="Proteomes" id="UP000246964"/>
    </source>
</evidence>
<evidence type="ECO:0000313" key="1">
    <source>
        <dbReference type="EMBL" id="PWW16132.1"/>
    </source>
</evidence>
<dbReference type="RefSeq" id="WP_146204071.1">
    <property type="nucleotide sequence ID" value="NZ_QGTT01000001.1"/>
</dbReference>
<sequence>MVGVTIVRTTVARWVTAAVISAGLGVGLTSGGAFAAEQTWSERLAQELQQRADTHLDADFSYAELDLNNLLGEISAREISLSSRVNELDAGLNQVLRAGRLLVRGDWLTQQRNHLQVDEVIVADAQLTIAYYGKGQSNLHALLTAAKQQQRLQKASTALVWSVQQAQLENVVVNLFDQGQPLLSVRIASLRLPELSADDTADTYIAKLLWPIVEQVMEQSLRGESDAVVDVAKLTGFIWREIR</sequence>
<name>A0A317QDD6_9GAMM</name>
<organism evidence="1 2">
    <name type="scientific">Pseudidiomarina maritima</name>
    <dbReference type="NCBI Taxonomy" id="519453"/>
    <lineage>
        <taxon>Bacteria</taxon>
        <taxon>Pseudomonadati</taxon>
        <taxon>Pseudomonadota</taxon>
        <taxon>Gammaproteobacteria</taxon>
        <taxon>Alteromonadales</taxon>
        <taxon>Idiomarinaceae</taxon>
        <taxon>Pseudidiomarina</taxon>
    </lineage>
</organism>
<protein>
    <submittedName>
        <fullName evidence="1">Uncharacterized protein</fullName>
    </submittedName>
</protein>
<keyword evidence="2" id="KW-1185">Reference proteome</keyword>